<evidence type="ECO:0000256" key="1">
    <source>
        <dbReference type="SAM" id="MobiDB-lite"/>
    </source>
</evidence>
<keyword evidence="3" id="KW-0808">Transferase</keyword>
<dbReference type="InterPro" id="IPR013216">
    <property type="entry name" value="Methyltransf_11"/>
</dbReference>
<dbReference type="GO" id="GO:0008757">
    <property type="term" value="F:S-adenosylmethionine-dependent methyltransferase activity"/>
    <property type="evidence" value="ECO:0007669"/>
    <property type="project" value="InterPro"/>
</dbReference>
<dbReference type="AlphaFoldDB" id="A0A0A7EGP7"/>
<sequence length="256" mass="29073">MKPALSLQNPIQPHSWYDFPHGEYLKEEIEHIFTPWLNRIFGYHLLKIGELSAELDTSACVIKHQVNVADSSKAGVRAHIDELPFSEQSIDGCILSHGLEYLTDPHHCLREVHRVLMPGGYLVLSGFNPLSFCGLARLLPFAKQKLPWSGRFFTPARVKDWLHLLGFEVVFEERAIYASLARGSRLSRFKAWQSFCQHYLKPIGSVYVIVARKRVAPLTPIKPKWHARPQFNPAVRGVGLRSTPRSTPIGSKRESS</sequence>
<evidence type="ECO:0000313" key="3">
    <source>
        <dbReference type="EMBL" id="AIY65236.1"/>
    </source>
</evidence>
<evidence type="ECO:0000313" key="4">
    <source>
        <dbReference type="Proteomes" id="UP000030341"/>
    </source>
</evidence>
<protein>
    <submittedName>
        <fullName evidence="3">SAM-dependent methyltransferase</fullName>
    </submittedName>
</protein>
<dbReference type="InterPro" id="IPR029063">
    <property type="entry name" value="SAM-dependent_MTases_sf"/>
</dbReference>
<dbReference type="STRING" id="1348114.OM33_08720"/>
<dbReference type="KEGG" id="pseo:OM33_08720"/>
<dbReference type="OrthoDB" id="6191410at2"/>
<gene>
    <name evidence="3" type="ORF">OM33_08720</name>
</gene>
<name>A0A0A7EGP7_9GAMM</name>
<dbReference type="PANTHER" id="PTHR43036">
    <property type="entry name" value="OSJNBB0011N17.9 PROTEIN"/>
    <property type="match status" value="1"/>
</dbReference>
<dbReference type="Proteomes" id="UP000030341">
    <property type="component" value="Chromosome 1"/>
</dbReference>
<dbReference type="GO" id="GO:0032259">
    <property type="term" value="P:methylation"/>
    <property type="evidence" value="ECO:0007669"/>
    <property type="project" value="UniProtKB-KW"/>
</dbReference>
<feature type="domain" description="Methyltransferase type 11" evidence="2">
    <location>
        <begin position="73"/>
        <end position="124"/>
    </location>
</feature>
<organism evidence="3 4">
    <name type="scientific">Pseudoalteromonas piratica</name>
    <dbReference type="NCBI Taxonomy" id="1348114"/>
    <lineage>
        <taxon>Bacteria</taxon>
        <taxon>Pseudomonadati</taxon>
        <taxon>Pseudomonadota</taxon>
        <taxon>Gammaproteobacteria</taxon>
        <taxon>Alteromonadales</taxon>
        <taxon>Pseudoalteromonadaceae</taxon>
        <taxon>Pseudoalteromonas</taxon>
    </lineage>
</organism>
<accession>A0A0A7EGP7</accession>
<dbReference type="RefSeq" id="WP_038640932.1">
    <property type="nucleotide sequence ID" value="NZ_CP009888.1"/>
</dbReference>
<dbReference type="PANTHER" id="PTHR43036:SF2">
    <property type="entry name" value="OS04G0481300 PROTEIN"/>
    <property type="match status" value="1"/>
</dbReference>
<dbReference type="Pfam" id="PF08241">
    <property type="entry name" value="Methyltransf_11"/>
    <property type="match status" value="1"/>
</dbReference>
<keyword evidence="3" id="KW-0489">Methyltransferase</keyword>
<dbReference type="HOGENOM" id="CLU_075049_1_0_6"/>
<dbReference type="eggNOG" id="COG2226">
    <property type="taxonomic scope" value="Bacteria"/>
</dbReference>
<evidence type="ECO:0000259" key="2">
    <source>
        <dbReference type="Pfam" id="PF08241"/>
    </source>
</evidence>
<keyword evidence="4" id="KW-1185">Reference proteome</keyword>
<reference evidence="3 4" key="1">
    <citation type="submission" date="2014-11" db="EMBL/GenBank/DDBJ databases">
        <title>Complete Genome Sequence of Pseudoalteromonas sp. Strain OCN003 Isolated from Kaneohe Bay, Oahu, Hawaii.</title>
        <authorList>
            <person name="Beurmann S."/>
            <person name="Videau P."/>
            <person name="Ushijima B."/>
            <person name="Smith A.M."/>
            <person name="Aeby G.S."/>
            <person name="Callahan S.M."/>
            <person name="Belcaid M."/>
        </authorList>
    </citation>
    <scope>NUCLEOTIDE SEQUENCE [LARGE SCALE GENOMIC DNA]</scope>
    <source>
        <strain evidence="3 4">OCN003</strain>
    </source>
</reference>
<dbReference type="SUPFAM" id="SSF53335">
    <property type="entry name" value="S-adenosyl-L-methionine-dependent methyltransferases"/>
    <property type="match status" value="1"/>
</dbReference>
<dbReference type="Gene3D" id="3.40.50.150">
    <property type="entry name" value="Vaccinia Virus protein VP39"/>
    <property type="match status" value="1"/>
</dbReference>
<proteinExistence type="predicted"/>
<dbReference type="EMBL" id="CP009888">
    <property type="protein sequence ID" value="AIY65236.1"/>
    <property type="molecule type" value="Genomic_DNA"/>
</dbReference>
<feature type="region of interest" description="Disordered" evidence="1">
    <location>
        <begin position="237"/>
        <end position="256"/>
    </location>
</feature>